<dbReference type="Gene3D" id="1.25.40.990">
    <property type="match status" value="1"/>
</dbReference>
<organism evidence="3 4">
    <name type="scientific">Quillaja saponaria</name>
    <name type="common">Soap bark tree</name>
    <dbReference type="NCBI Taxonomy" id="32244"/>
    <lineage>
        <taxon>Eukaryota</taxon>
        <taxon>Viridiplantae</taxon>
        <taxon>Streptophyta</taxon>
        <taxon>Embryophyta</taxon>
        <taxon>Tracheophyta</taxon>
        <taxon>Spermatophyta</taxon>
        <taxon>Magnoliopsida</taxon>
        <taxon>eudicotyledons</taxon>
        <taxon>Gunneridae</taxon>
        <taxon>Pentapetalae</taxon>
        <taxon>rosids</taxon>
        <taxon>fabids</taxon>
        <taxon>Fabales</taxon>
        <taxon>Quillajaceae</taxon>
        <taxon>Quillaja</taxon>
    </lineage>
</organism>
<dbReference type="AlphaFoldDB" id="A0AAD7PC62"/>
<gene>
    <name evidence="3" type="ORF">O6P43_029760</name>
</gene>
<dbReference type="GO" id="GO:0006406">
    <property type="term" value="P:mRNA export from nucleus"/>
    <property type="evidence" value="ECO:0007669"/>
    <property type="project" value="TreeGrafter"/>
</dbReference>
<evidence type="ECO:0000259" key="2">
    <source>
        <dbReference type="Pfam" id="PF03399"/>
    </source>
</evidence>
<dbReference type="Proteomes" id="UP001163823">
    <property type="component" value="Chromosome 12"/>
</dbReference>
<name>A0AAD7PC62_QUISA</name>
<feature type="compositionally biased region" description="Polar residues" evidence="1">
    <location>
        <begin position="29"/>
        <end position="50"/>
    </location>
</feature>
<comment type="caution">
    <text evidence="3">The sequence shown here is derived from an EMBL/GenBank/DDBJ whole genome shotgun (WGS) entry which is preliminary data.</text>
</comment>
<accession>A0AAD7PC62</accession>
<feature type="compositionally biased region" description="Polar residues" evidence="1">
    <location>
        <begin position="8"/>
        <end position="17"/>
    </location>
</feature>
<dbReference type="PANTHER" id="PTHR12436">
    <property type="entry name" value="80 KDA MCM3-ASSOCIATED PROTEIN"/>
    <property type="match status" value="1"/>
</dbReference>
<sequence>MEHHQRQNRNSSSTSYDESAHSRGKKIPTKQTRYSKFSNFNQRGTPSNTTDWDKGVHLKTRKSSQEEEDEDTDDSANVPFLIGTCPFMCPGGERTQREQLRDLAVFERLNGNPRKSSPGLAVKKFCRTISTKHVQASGVRPLPVLEDTLKYLLNLLDTKEQPFEVIHDFIFDRTRSIRQDLSMQNIVNDKAIYMYEAMVKFHVISHHKLRSCANSASIHYLNMEQLSKTLTSLFDLYEANQDSNLIYKNEAEFRSLYVLLHLDSYSKPAGESLSLWFRLVSPPVMRSTEMCFARKILRSFRMGNYKRFHCTTAAEASYLQYCVIEPYINEVRAMALSCINSVCYKLHPYPLADLSKLLMMKESDLECLCSACSLETCTNESGDKLLSTKQTTFCYPKGGFQSYSFLGLEEFERMTEKE</sequence>
<evidence type="ECO:0000313" key="4">
    <source>
        <dbReference type="Proteomes" id="UP001163823"/>
    </source>
</evidence>
<dbReference type="EMBL" id="JARAOO010000012">
    <property type="protein sequence ID" value="KAJ7949425.1"/>
    <property type="molecule type" value="Genomic_DNA"/>
</dbReference>
<dbReference type="InterPro" id="IPR045107">
    <property type="entry name" value="SAC3/GANP/THP3"/>
</dbReference>
<feature type="domain" description="SAC3/GANP/THP3 conserved" evidence="2">
    <location>
        <begin position="88"/>
        <end position="376"/>
    </location>
</feature>
<dbReference type="PANTHER" id="PTHR12436:SF3">
    <property type="entry name" value="GERMINAL-CENTER ASSOCIATED NUCLEAR PROTEIN"/>
    <property type="match status" value="1"/>
</dbReference>
<dbReference type="FunFam" id="1.25.40.990:FF:000012">
    <property type="entry name" value="SAC3 family protein C"/>
    <property type="match status" value="1"/>
</dbReference>
<dbReference type="GO" id="GO:0070390">
    <property type="term" value="C:transcription export complex 2"/>
    <property type="evidence" value="ECO:0007669"/>
    <property type="project" value="TreeGrafter"/>
</dbReference>
<reference evidence="3" key="1">
    <citation type="journal article" date="2023" name="Science">
        <title>Elucidation of the pathway for biosynthesis of saponin adjuvants from the soapbark tree.</title>
        <authorList>
            <person name="Reed J."/>
            <person name="Orme A."/>
            <person name="El-Demerdash A."/>
            <person name="Owen C."/>
            <person name="Martin L.B.B."/>
            <person name="Misra R.C."/>
            <person name="Kikuchi S."/>
            <person name="Rejzek M."/>
            <person name="Martin A.C."/>
            <person name="Harkess A."/>
            <person name="Leebens-Mack J."/>
            <person name="Louveau T."/>
            <person name="Stephenson M.J."/>
            <person name="Osbourn A."/>
        </authorList>
    </citation>
    <scope>NUCLEOTIDE SEQUENCE</scope>
    <source>
        <strain evidence="3">S10</strain>
    </source>
</reference>
<dbReference type="InterPro" id="IPR005062">
    <property type="entry name" value="SAC3/GANP/THP3_conserved"/>
</dbReference>
<feature type="region of interest" description="Disordered" evidence="1">
    <location>
        <begin position="1"/>
        <end position="76"/>
    </location>
</feature>
<protein>
    <submittedName>
        <fullName evidence="3">SAC3 family protein 2</fullName>
    </submittedName>
</protein>
<dbReference type="GO" id="GO:0005737">
    <property type="term" value="C:cytoplasm"/>
    <property type="evidence" value="ECO:0007669"/>
    <property type="project" value="TreeGrafter"/>
</dbReference>
<evidence type="ECO:0000256" key="1">
    <source>
        <dbReference type="SAM" id="MobiDB-lite"/>
    </source>
</evidence>
<proteinExistence type="predicted"/>
<dbReference type="Pfam" id="PF03399">
    <property type="entry name" value="SAC3_GANP"/>
    <property type="match status" value="1"/>
</dbReference>
<dbReference type="KEGG" id="qsa:O6P43_029760"/>
<evidence type="ECO:0000313" key="3">
    <source>
        <dbReference type="EMBL" id="KAJ7949425.1"/>
    </source>
</evidence>
<keyword evidence="4" id="KW-1185">Reference proteome</keyword>